<sequence length="383" mass="39169">MTAAALQAEPKAAQRAVRLFFLVCGIGNAAWAPMVPFLKVRLGLDDAMLGLVMLALGTGGTIAMPLAGVMIHKIGTRLTMTLGGLLFAASLPLLALAPSFWILAASLGMFGFGLGMLDVSMNAQAVIVEKLTPRPLMSGFHGMFSVGGLVGAAGLSGLLALGLSLTSGAVLVTGLLLLIIVTQFRDLLPMAQEPRSEKGEGLRWPGWSVIAIGLLCCICFQAEGAVLDWSAVFLRFSRGMEEATAGYGYAAFSVAMAAARLTGDRITSRLGPTTILRVGGSLAALGFLIAVATPWVWASMVGFFLVGLGCANVVPVLFSAAGRLPGVSPGVAIPIVASLGYAGILLGPPVLGFVANVTSLSFALGCIAAALLIVAASARIARA</sequence>
<accession>A0ABW5DXH5</accession>
<dbReference type="Pfam" id="PF07690">
    <property type="entry name" value="MFS_1"/>
    <property type="match status" value="1"/>
</dbReference>
<feature type="transmembrane region" description="Helical" evidence="5">
    <location>
        <begin position="246"/>
        <end position="263"/>
    </location>
</feature>
<organism evidence="7 8">
    <name type="scientific">Lacibacterium aquatile</name>
    <dbReference type="NCBI Taxonomy" id="1168082"/>
    <lineage>
        <taxon>Bacteria</taxon>
        <taxon>Pseudomonadati</taxon>
        <taxon>Pseudomonadota</taxon>
        <taxon>Alphaproteobacteria</taxon>
        <taxon>Rhodospirillales</taxon>
        <taxon>Rhodospirillaceae</taxon>
    </lineage>
</organism>
<feature type="transmembrane region" description="Helical" evidence="5">
    <location>
        <begin position="360"/>
        <end position="381"/>
    </location>
</feature>
<feature type="transmembrane region" description="Helical" evidence="5">
    <location>
        <begin position="16"/>
        <end position="35"/>
    </location>
</feature>
<dbReference type="InterPro" id="IPR036259">
    <property type="entry name" value="MFS_trans_sf"/>
</dbReference>
<feature type="domain" description="Major facilitator superfamily (MFS) profile" evidence="6">
    <location>
        <begin position="1"/>
        <end position="383"/>
    </location>
</feature>
<dbReference type="PANTHER" id="PTHR23514">
    <property type="entry name" value="BYPASS OF STOP CODON PROTEIN 6"/>
    <property type="match status" value="1"/>
</dbReference>
<comment type="caution">
    <text evidence="7">The sequence shown here is derived from an EMBL/GenBank/DDBJ whole genome shotgun (WGS) entry which is preliminary data.</text>
</comment>
<evidence type="ECO:0000313" key="8">
    <source>
        <dbReference type="Proteomes" id="UP001597295"/>
    </source>
</evidence>
<dbReference type="PROSITE" id="PS50850">
    <property type="entry name" value="MFS"/>
    <property type="match status" value="1"/>
</dbReference>
<feature type="transmembrane region" description="Helical" evidence="5">
    <location>
        <begin position="303"/>
        <end position="324"/>
    </location>
</feature>
<dbReference type="RefSeq" id="WP_379879152.1">
    <property type="nucleotide sequence ID" value="NZ_JBHUIP010000022.1"/>
</dbReference>
<keyword evidence="8" id="KW-1185">Reference proteome</keyword>
<reference evidence="8" key="1">
    <citation type="journal article" date="2019" name="Int. J. Syst. Evol. Microbiol.">
        <title>The Global Catalogue of Microorganisms (GCM) 10K type strain sequencing project: providing services to taxonomists for standard genome sequencing and annotation.</title>
        <authorList>
            <consortium name="The Broad Institute Genomics Platform"/>
            <consortium name="The Broad Institute Genome Sequencing Center for Infectious Disease"/>
            <person name="Wu L."/>
            <person name="Ma J."/>
        </authorList>
    </citation>
    <scope>NUCLEOTIDE SEQUENCE [LARGE SCALE GENOMIC DNA]</scope>
    <source>
        <strain evidence="8">CGMCC 1.19062</strain>
    </source>
</reference>
<feature type="transmembrane region" description="Helical" evidence="5">
    <location>
        <begin position="78"/>
        <end position="95"/>
    </location>
</feature>
<feature type="transmembrane region" description="Helical" evidence="5">
    <location>
        <begin position="331"/>
        <end position="354"/>
    </location>
</feature>
<evidence type="ECO:0000256" key="3">
    <source>
        <dbReference type="ARBA" id="ARBA00022989"/>
    </source>
</evidence>
<dbReference type="InterPro" id="IPR011701">
    <property type="entry name" value="MFS"/>
</dbReference>
<gene>
    <name evidence="7" type="ORF">ACFSM5_22120</name>
</gene>
<feature type="transmembrane region" description="Helical" evidence="5">
    <location>
        <begin position="47"/>
        <end position="71"/>
    </location>
</feature>
<dbReference type="EMBL" id="JBHUIP010000022">
    <property type="protein sequence ID" value="MFD2265612.1"/>
    <property type="molecule type" value="Genomic_DNA"/>
</dbReference>
<proteinExistence type="predicted"/>
<comment type="subcellular location">
    <subcellularLocation>
        <location evidence="1">Membrane</location>
        <topology evidence="1">Multi-pass membrane protein</topology>
    </subcellularLocation>
</comment>
<evidence type="ECO:0000256" key="5">
    <source>
        <dbReference type="SAM" id="Phobius"/>
    </source>
</evidence>
<feature type="transmembrane region" description="Helical" evidence="5">
    <location>
        <begin position="204"/>
        <end position="226"/>
    </location>
</feature>
<feature type="transmembrane region" description="Helical" evidence="5">
    <location>
        <begin position="165"/>
        <end position="184"/>
    </location>
</feature>
<evidence type="ECO:0000313" key="7">
    <source>
        <dbReference type="EMBL" id="MFD2265612.1"/>
    </source>
</evidence>
<name>A0ABW5DXH5_9PROT</name>
<keyword evidence="2 5" id="KW-0812">Transmembrane</keyword>
<keyword evidence="4 5" id="KW-0472">Membrane</keyword>
<dbReference type="InterPro" id="IPR051788">
    <property type="entry name" value="MFS_Transporter"/>
</dbReference>
<protein>
    <submittedName>
        <fullName evidence="7">MFS transporter</fullName>
    </submittedName>
</protein>
<evidence type="ECO:0000256" key="1">
    <source>
        <dbReference type="ARBA" id="ARBA00004141"/>
    </source>
</evidence>
<keyword evidence="3 5" id="KW-1133">Transmembrane helix</keyword>
<evidence type="ECO:0000256" key="4">
    <source>
        <dbReference type="ARBA" id="ARBA00023136"/>
    </source>
</evidence>
<dbReference type="SUPFAM" id="SSF103473">
    <property type="entry name" value="MFS general substrate transporter"/>
    <property type="match status" value="1"/>
</dbReference>
<dbReference type="PANTHER" id="PTHR23514:SF13">
    <property type="entry name" value="INNER MEMBRANE PROTEIN YBJJ"/>
    <property type="match status" value="1"/>
</dbReference>
<dbReference type="CDD" id="cd17393">
    <property type="entry name" value="MFS_MosC_like"/>
    <property type="match status" value="1"/>
</dbReference>
<evidence type="ECO:0000256" key="2">
    <source>
        <dbReference type="ARBA" id="ARBA00022692"/>
    </source>
</evidence>
<dbReference type="Gene3D" id="1.20.1250.20">
    <property type="entry name" value="MFS general substrate transporter like domains"/>
    <property type="match status" value="1"/>
</dbReference>
<dbReference type="Proteomes" id="UP001597295">
    <property type="component" value="Unassembled WGS sequence"/>
</dbReference>
<feature type="transmembrane region" description="Helical" evidence="5">
    <location>
        <begin position="275"/>
        <end position="297"/>
    </location>
</feature>
<dbReference type="InterPro" id="IPR020846">
    <property type="entry name" value="MFS_dom"/>
</dbReference>
<evidence type="ECO:0000259" key="6">
    <source>
        <dbReference type="PROSITE" id="PS50850"/>
    </source>
</evidence>